<evidence type="ECO:0000256" key="1">
    <source>
        <dbReference type="SAM" id="Phobius"/>
    </source>
</evidence>
<proteinExistence type="predicted"/>
<sequence>MDILRSFVINLSVTIIFFTAIKLILPSNSIKKYVSFVMGIMLIAVMLQPIITIFTSEDKLTAKIEKNLQTNNINLEKSNNNINESKKAAVLKNIENEAIRLLKGENADKDFKVKINGSVDVEKVVVDIKGVEVWVSDSKNIKKVQKVQIGKESKEEPLNDDFSDKIKVQLSKALSISKDKIIIYKD</sequence>
<dbReference type="AlphaFoldDB" id="A0A1M6KL18"/>
<dbReference type="RefSeq" id="WP_072987236.1">
    <property type="nucleotide sequence ID" value="NZ_FQZB01000009.1"/>
</dbReference>
<dbReference type="STRING" id="1121302.SAMN02745163_02225"/>
<feature type="transmembrane region" description="Helical" evidence="1">
    <location>
        <begin position="33"/>
        <end position="54"/>
    </location>
</feature>
<evidence type="ECO:0000313" key="3">
    <source>
        <dbReference type="Proteomes" id="UP000184310"/>
    </source>
</evidence>
<reference evidence="2 3" key="1">
    <citation type="submission" date="2016-11" db="EMBL/GenBank/DDBJ databases">
        <authorList>
            <person name="Jaros S."/>
            <person name="Januszkiewicz K."/>
            <person name="Wedrychowicz H."/>
        </authorList>
    </citation>
    <scope>NUCLEOTIDE SEQUENCE [LARGE SCALE GENOMIC DNA]</scope>
    <source>
        <strain evidence="2 3">DSM 21758</strain>
    </source>
</reference>
<protein>
    <submittedName>
        <fullName evidence="2">Stage III sporulation protein AF</fullName>
    </submittedName>
</protein>
<organism evidence="2 3">
    <name type="scientific">Clostridium cavendishii DSM 21758</name>
    <dbReference type="NCBI Taxonomy" id="1121302"/>
    <lineage>
        <taxon>Bacteria</taxon>
        <taxon>Bacillati</taxon>
        <taxon>Bacillota</taxon>
        <taxon>Clostridia</taxon>
        <taxon>Eubacteriales</taxon>
        <taxon>Clostridiaceae</taxon>
        <taxon>Clostridium</taxon>
    </lineage>
</organism>
<keyword evidence="1" id="KW-0472">Membrane</keyword>
<evidence type="ECO:0000313" key="2">
    <source>
        <dbReference type="EMBL" id="SHJ59540.1"/>
    </source>
</evidence>
<dbReference type="OrthoDB" id="2375554at2"/>
<keyword evidence="1" id="KW-0812">Transmembrane</keyword>
<dbReference type="EMBL" id="FQZB01000009">
    <property type="protein sequence ID" value="SHJ59540.1"/>
    <property type="molecule type" value="Genomic_DNA"/>
</dbReference>
<name>A0A1M6KL18_9CLOT</name>
<dbReference type="Proteomes" id="UP000184310">
    <property type="component" value="Unassembled WGS sequence"/>
</dbReference>
<dbReference type="NCBIfam" id="TIGR02896">
    <property type="entry name" value="spore_III_AF"/>
    <property type="match status" value="1"/>
</dbReference>
<keyword evidence="3" id="KW-1185">Reference proteome</keyword>
<accession>A0A1M6KL18</accession>
<keyword evidence="1" id="KW-1133">Transmembrane helix</keyword>
<feature type="transmembrane region" description="Helical" evidence="1">
    <location>
        <begin position="7"/>
        <end position="27"/>
    </location>
</feature>
<gene>
    <name evidence="2" type="ORF">SAMN02745163_02225</name>
</gene>
<dbReference type="InterPro" id="IPR014245">
    <property type="entry name" value="Spore_III_AF"/>
</dbReference>
<dbReference type="Pfam" id="PF09581">
    <property type="entry name" value="Spore_III_AF"/>
    <property type="match status" value="1"/>
</dbReference>